<accession>A0A1T4RL29</accession>
<proteinExistence type="predicted"/>
<gene>
    <name evidence="2" type="ORF">SAMN02745782_02697</name>
</gene>
<feature type="region of interest" description="Disordered" evidence="1">
    <location>
        <begin position="123"/>
        <end position="167"/>
    </location>
</feature>
<dbReference type="AlphaFoldDB" id="A0A1T4RL29"/>
<sequence>MATDSFFHRWSKRKLHQAEEENSLPSTLENNLFSPLPIEEDEVRETIEALREPVSSPPNEETLSALLLSQASKEIKKSALRTLFFNGEFNERDRLDDYDDDYHSQTNLTNELSQSLREWFDDSQASPKALTQAPCDNTVAYPQEKDEDSSSVSPLSSNEERDGQNVT</sequence>
<feature type="region of interest" description="Disordered" evidence="1">
    <location>
        <begin position="1"/>
        <end position="35"/>
    </location>
</feature>
<dbReference type="Pfam" id="PF11748">
    <property type="entry name" value="DUF3306"/>
    <property type="match status" value="1"/>
</dbReference>
<name>A0A1T4RL29_VIBCI</name>
<organism evidence="2 3">
    <name type="scientific">Vibrio cincinnatiensis DSM 19608</name>
    <dbReference type="NCBI Taxonomy" id="1123491"/>
    <lineage>
        <taxon>Bacteria</taxon>
        <taxon>Pseudomonadati</taxon>
        <taxon>Pseudomonadota</taxon>
        <taxon>Gammaproteobacteria</taxon>
        <taxon>Vibrionales</taxon>
        <taxon>Vibrionaceae</taxon>
        <taxon>Vibrio</taxon>
    </lineage>
</organism>
<dbReference type="GeneID" id="70583559"/>
<protein>
    <recommendedName>
        <fullName evidence="4">DUF3306 domain-containing protein</fullName>
    </recommendedName>
</protein>
<dbReference type="STRING" id="1123491.SAMN02745782_02697"/>
<evidence type="ECO:0000313" key="2">
    <source>
        <dbReference type="EMBL" id="SKA16381.1"/>
    </source>
</evidence>
<evidence type="ECO:0000313" key="3">
    <source>
        <dbReference type="Proteomes" id="UP000190834"/>
    </source>
</evidence>
<dbReference type="InterPro" id="IPR021735">
    <property type="entry name" value="DUF3306"/>
</dbReference>
<dbReference type="RefSeq" id="WP_078927041.1">
    <property type="nucleotide sequence ID" value="NZ_FUXB01000014.1"/>
</dbReference>
<keyword evidence="3" id="KW-1185">Reference proteome</keyword>
<dbReference type="EMBL" id="FUXB01000014">
    <property type="protein sequence ID" value="SKA16381.1"/>
    <property type="molecule type" value="Genomic_DNA"/>
</dbReference>
<dbReference type="OrthoDB" id="6399678at2"/>
<dbReference type="Proteomes" id="UP000190834">
    <property type="component" value="Unassembled WGS sequence"/>
</dbReference>
<evidence type="ECO:0000256" key="1">
    <source>
        <dbReference type="SAM" id="MobiDB-lite"/>
    </source>
</evidence>
<feature type="compositionally biased region" description="Polar residues" evidence="1">
    <location>
        <begin position="23"/>
        <end position="33"/>
    </location>
</feature>
<reference evidence="3" key="1">
    <citation type="submission" date="2017-02" db="EMBL/GenBank/DDBJ databases">
        <authorList>
            <person name="Varghese N."/>
            <person name="Submissions S."/>
        </authorList>
    </citation>
    <scope>NUCLEOTIDE SEQUENCE [LARGE SCALE GENOMIC DNA]</scope>
    <source>
        <strain evidence="3">DSM 19608</strain>
    </source>
</reference>
<feature type="compositionally biased region" description="Basic and acidic residues" evidence="1">
    <location>
        <begin position="158"/>
        <end position="167"/>
    </location>
</feature>
<evidence type="ECO:0008006" key="4">
    <source>
        <dbReference type="Google" id="ProtNLM"/>
    </source>
</evidence>